<dbReference type="Pfam" id="PF02985">
    <property type="entry name" value="HEAT"/>
    <property type="match status" value="2"/>
</dbReference>
<sequence length="845" mass="92341">MSDLDFTEFDADGLSALEKIYLFSRSHAGFHRVFIVHALPRYLDVDHVTPAEAVEYVLPLLNGLALDEDEAVKEALAAELLPIVWWFITHCRLVEEDFSTPQQDTILEQLAEQSPELAGVTPIPVQAFTPILGTLLLSQNTLVGGPARHAVVQLLKRIRHAEEREDGHPVTPPTDNERPEPDYAVGLLGPPERHLFEHEIVHSVVIGMGRLDMPDVDDGPLSNISTPRSQGGHHETHIEHHPHSGYDMRPATPPIPADAPDSTTAGSTPLAAPSSAPDSYFPVMPVAPHGTPAPSPSASPRTKTSDLPEQRDATSPMADEDDISEEAAVGRLSSMSLMAAVTASGTLKEETKTAFVTEVERVGRDPVYWVRREAAFAVGALAKVVPDELVISSLLPLFESLYQDPTWHVRHSVLFALPAILSRLPPNRRRSLALDVILPLSSDESPTVRSAVLEALGEVMHTFIDLEDGPPRELLDMFIGVRGGGAEAATVTQPDASSTIQSPISASSRTSYSPGAEPQTDVDIYDDPARPLVCAFNFPAVALTLGRSRWPELRNLYLTLSRSSSFKVRLTLAASLGEIAKIIGPTNAREDLMDVWRASISADDTEVRLKATECAAVFVRALAPPEQVAALGEIEVGVTSGKLRGWREREEVMKSLASFLDISGCEDILRRLLMQGLGDRVSAIREAAVSATPAFVKAWRYIPRLITGLREGIRALAHSDSYRERTTFVTCEQAVLVSTESDFVLFDEGFWEILSHLSRDPIVDVRIRVARLLVTISTDHVNDAPIMTRALTLAERLEQDSSQDVRAFARSIRSRSESVAPRSPWEMEASKSATTFSRPPPLAPS</sequence>
<dbReference type="AlphaFoldDB" id="A0A8H7U5Z6"/>
<dbReference type="PANTHER" id="PTHR10648:SF1">
    <property type="entry name" value="SERINE_THREONINE-PROTEIN PHOSPHATASE 4 REGULATORY SUBUNIT 1"/>
    <property type="match status" value="1"/>
</dbReference>
<dbReference type="InterPro" id="IPR016024">
    <property type="entry name" value="ARM-type_fold"/>
</dbReference>
<feature type="region of interest" description="Disordered" evidence="3">
    <location>
        <begin position="490"/>
        <end position="523"/>
    </location>
</feature>
<feature type="compositionally biased region" description="Basic and acidic residues" evidence="3">
    <location>
        <begin position="232"/>
        <end position="246"/>
    </location>
</feature>
<reference evidence="4" key="1">
    <citation type="submission" date="2020-11" db="EMBL/GenBank/DDBJ databases">
        <authorList>
            <person name="Koelle M."/>
            <person name="Horta M.A.C."/>
            <person name="Nowrousian M."/>
            <person name="Ohm R.A."/>
            <person name="Benz P."/>
            <person name="Pilgard A."/>
        </authorList>
    </citation>
    <scope>NUCLEOTIDE SEQUENCE</scope>
    <source>
        <strain evidence="4">FPRL280</strain>
    </source>
</reference>
<evidence type="ECO:0000256" key="1">
    <source>
        <dbReference type="ARBA" id="ARBA00022737"/>
    </source>
</evidence>
<feature type="region of interest" description="Disordered" evidence="3">
    <location>
        <begin position="812"/>
        <end position="845"/>
    </location>
</feature>
<reference evidence="4" key="2">
    <citation type="journal article" name="Front. Microbiol.">
        <title>Degradative Capacity of Two Strains of Rhodonia placenta: From Phenotype to Genotype.</title>
        <authorList>
            <person name="Kolle M."/>
            <person name="Horta M.A.C."/>
            <person name="Nowrousian M."/>
            <person name="Ohm R.A."/>
            <person name="Benz J.P."/>
            <person name="Pilgard A."/>
        </authorList>
    </citation>
    <scope>NUCLEOTIDE SEQUENCE</scope>
    <source>
        <strain evidence="4">FPRL280</strain>
    </source>
</reference>
<evidence type="ECO:0000313" key="5">
    <source>
        <dbReference type="Proteomes" id="UP000639403"/>
    </source>
</evidence>
<feature type="compositionally biased region" description="Basic and acidic residues" evidence="3">
    <location>
        <begin position="303"/>
        <end position="312"/>
    </location>
</feature>
<dbReference type="GO" id="GO:0005737">
    <property type="term" value="C:cytoplasm"/>
    <property type="evidence" value="ECO:0007669"/>
    <property type="project" value="TreeGrafter"/>
</dbReference>
<organism evidence="4 5">
    <name type="scientific">Rhodonia placenta</name>
    <dbReference type="NCBI Taxonomy" id="104341"/>
    <lineage>
        <taxon>Eukaryota</taxon>
        <taxon>Fungi</taxon>
        <taxon>Dikarya</taxon>
        <taxon>Basidiomycota</taxon>
        <taxon>Agaricomycotina</taxon>
        <taxon>Agaricomycetes</taxon>
        <taxon>Polyporales</taxon>
        <taxon>Adustoporiaceae</taxon>
        <taxon>Rhodonia</taxon>
    </lineage>
</organism>
<dbReference type="EMBL" id="JADOXO010000004">
    <property type="protein sequence ID" value="KAF9821345.1"/>
    <property type="molecule type" value="Genomic_DNA"/>
</dbReference>
<dbReference type="Proteomes" id="UP000639403">
    <property type="component" value="Unassembled WGS sequence"/>
</dbReference>
<evidence type="ECO:0000256" key="3">
    <source>
        <dbReference type="SAM" id="MobiDB-lite"/>
    </source>
</evidence>
<evidence type="ECO:0000256" key="2">
    <source>
        <dbReference type="PROSITE-ProRule" id="PRU00103"/>
    </source>
</evidence>
<dbReference type="InterPro" id="IPR011989">
    <property type="entry name" value="ARM-like"/>
</dbReference>
<comment type="caution">
    <text evidence="4">The sequence shown here is derived from an EMBL/GenBank/DDBJ whole genome shotgun (WGS) entry which is preliminary data.</text>
</comment>
<dbReference type="PANTHER" id="PTHR10648">
    <property type="entry name" value="SERINE/THREONINE-PROTEIN PHOSPHATASE PP2A 65 KDA REGULATORY SUBUNIT"/>
    <property type="match status" value="1"/>
</dbReference>
<dbReference type="InterPro" id="IPR051023">
    <property type="entry name" value="PP2A_Regulatory_Subunit_A"/>
</dbReference>
<dbReference type="SUPFAM" id="SSF48371">
    <property type="entry name" value="ARM repeat"/>
    <property type="match status" value="1"/>
</dbReference>
<dbReference type="Gene3D" id="1.25.10.10">
    <property type="entry name" value="Leucine-rich Repeat Variant"/>
    <property type="match status" value="1"/>
</dbReference>
<proteinExistence type="predicted"/>
<feature type="repeat" description="HEAT" evidence="2">
    <location>
        <begin position="394"/>
        <end position="432"/>
    </location>
</feature>
<name>A0A8H7U5Z6_9APHY</name>
<feature type="region of interest" description="Disordered" evidence="3">
    <location>
        <begin position="217"/>
        <end position="322"/>
    </location>
</feature>
<feature type="repeat" description="HEAT" evidence="2">
    <location>
        <begin position="553"/>
        <end position="591"/>
    </location>
</feature>
<feature type="compositionally biased region" description="Low complexity" evidence="3">
    <location>
        <begin position="496"/>
        <end position="508"/>
    </location>
</feature>
<feature type="region of interest" description="Disordered" evidence="3">
    <location>
        <begin position="162"/>
        <end position="181"/>
    </location>
</feature>
<evidence type="ECO:0000313" key="4">
    <source>
        <dbReference type="EMBL" id="KAF9821345.1"/>
    </source>
</evidence>
<evidence type="ECO:0008006" key="6">
    <source>
        <dbReference type="Google" id="ProtNLM"/>
    </source>
</evidence>
<keyword evidence="1" id="KW-0677">Repeat</keyword>
<dbReference type="GO" id="GO:0019888">
    <property type="term" value="F:protein phosphatase regulator activity"/>
    <property type="evidence" value="ECO:0007669"/>
    <property type="project" value="TreeGrafter"/>
</dbReference>
<dbReference type="PROSITE" id="PS50077">
    <property type="entry name" value="HEAT_REPEAT"/>
    <property type="match status" value="2"/>
</dbReference>
<accession>A0A8H7U5Z6</accession>
<gene>
    <name evidence="4" type="ORF">IEO21_00591</name>
</gene>
<dbReference type="InterPro" id="IPR021133">
    <property type="entry name" value="HEAT_type_2"/>
</dbReference>
<protein>
    <recommendedName>
        <fullName evidence="6">ARM repeat-containing protein</fullName>
    </recommendedName>
</protein>
<dbReference type="InterPro" id="IPR000357">
    <property type="entry name" value="HEAT"/>
</dbReference>